<dbReference type="EMBL" id="JACBZH010000001">
    <property type="protein sequence ID" value="NYH88265.1"/>
    <property type="molecule type" value="Genomic_DNA"/>
</dbReference>
<reference evidence="1 2" key="1">
    <citation type="submission" date="2020-07" db="EMBL/GenBank/DDBJ databases">
        <title>Sequencing the genomes of 1000 actinobacteria strains.</title>
        <authorList>
            <person name="Klenk H.-P."/>
        </authorList>
    </citation>
    <scope>NUCLEOTIDE SEQUENCE [LARGE SCALE GENOMIC DNA]</scope>
    <source>
        <strain evidence="1 2">DSM 18448</strain>
    </source>
</reference>
<accession>A0A852Z7R9</accession>
<evidence type="ECO:0000313" key="2">
    <source>
        <dbReference type="Proteomes" id="UP000579605"/>
    </source>
</evidence>
<protein>
    <submittedName>
        <fullName evidence="1">Uncharacterized protein</fullName>
    </submittedName>
</protein>
<gene>
    <name evidence="1" type="ORF">F4554_000903</name>
</gene>
<proteinExistence type="predicted"/>
<comment type="caution">
    <text evidence="1">The sequence shown here is derived from an EMBL/GenBank/DDBJ whole genome shotgun (WGS) entry which is preliminary data.</text>
</comment>
<sequence length="41" mass="4917">MIRRPPAGSRRYRAWPVETFVYDEQSLVHYLAKELPSRRPS</sequence>
<dbReference type="AlphaFoldDB" id="A0A852Z7R9"/>
<keyword evidence="2" id="KW-1185">Reference proteome</keyword>
<name>A0A852Z7R9_9ACTN</name>
<organism evidence="1 2">
    <name type="scientific">Actinopolymorpha rutila</name>
    <dbReference type="NCBI Taxonomy" id="446787"/>
    <lineage>
        <taxon>Bacteria</taxon>
        <taxon>Bacillati</taxon>
        <taxon>Actinomycetota</taxon>
        <taxon>Actinomycetes</taxon>
        <taxon>Propionibacteriales</taxon>
        <taxon>Actinopolymorphaceae</taxon>
        <taxon>Actinopolymorpha</taxon>
    </lineage>
</organism>
<dbReference type="Proteomes" id="UP000579605">
    <property type="component" value="Unassembled WGS sequence"/>
</dbReference>
<evidence type="ECO:0000313" key="1">
    <source>
        <dbReference type="EMBL" id="NYH88265.1"/>
    </source>
</evidence>